<dbReference type="EMBL" id="VTOW01000008">
    <property type="protein sequence ID" value="NKE73527.1"/>
    <property type="molecule type" value="Genomic_DNA"/>
</dbReference>
<accession>A0A7X6DU96</accession>
<comment type="caution">
    <text evidence="1">The sequence shown here is derived from an EMBL/GenBank/DDBJ whole genome shotgun (WGS) entry which is preliminary data.</text>
</comment>
<dbReference type="AlphaFoldDB" id="A0A7X6DU96"/>
<protein>
    <submittedName>
        <fullName evidence="1">Uncharacterized protein</fullName>
    </submittedName>
</protein>
<organism evidence="1 2">
    <name type="scientific">Candidatus Manganitrophus noduliformans</name>
    <dbReference type="NCBI Taxonomy" id="2606439"/>
    <lineage>
        <taxon>Bacteria</taxon>
        <taxon>Pseudomonadati</taxon>
        <taxon>Nitrospirota</taxon>
        <taxon>Nitrospiria</taxon>
        <taxon>Candidatus Troglogloeales</taxon>
        <taxon>Candidatus Manganitrophaceae</taxon>
        <taxon>Candidatus Manganitrophus</taxon>
    </lineage>
</organism>
<name>A0A7X6DU96_9BACT</name>
<evidence type="ECO:0000313" key="1">
    <source>
        <dbReference type="EMBL" id="NKE73527.1"/>
    </source>
</evidence>
<sequence length="158" mass="17840">MNGSWRSAAGETVILVAHGAGDDETDARWLVAMNRQIGQLQSDPHCKKLRALLAATVREDWPEKREKAVAQLKEKIEEWKQSGRVVLISHRLRGAGPYRGLLEKAGLKEGEDYQMNRAAFAPHPVLTRWLQRGIERKIRAMSNQISSMVADREASEKE</sequence>
<dbReference type="Proteomes" id="UP000534783">
    <property type="component" value="Unassembled WGS sequence"/>
</dbReference>
<keyword evidence="2" id="KW-1185">Reference proteome</keyword>
<dbReference type="RefSeq" id="WP_168063488.1">
    <property type="nucleotide sequence ID" value="NZ_VTOW01000008.1"/>
</dbReference>
<proteinExistence type="predicted"/>
<reference evidence="1 2" key="1">
    <citation type="journal article" date="2020" name="Nature">
        <title>Bacterial chemolithoautotrophy via manganese oxidation.</title>
        <authorList>
            <person name="Yu H."/>
            <person name="Leadbetter J.R."/>
        </authorList>
    </citation>
    <scope>NUCLEOTIDE SEQUENCE [LARGE SCALE GENOMIC DNA]</scope>
    <source>
        <strain evidence="1 2">Mn-1</strain>
    </source>
</reference>
<gene>
    <name evidence="1" type="ORF">MNODULE_22460</name>
</gene>
<evidence type="ECO:0000313" key="2">
    <source>
        <dbReference type="Proteomes" id="UP000534783"/>
    </source>
</evidence>